<name>A0A5N4C4U8_CAMDR</name>
<dbReference type="FunFam" id="3.30.1330.20:FF:000009">
    <property type="entry name" value="Tubulin beta chain"/>
    <property type="match status" value="1"/>
</dbReference>
<evidence type="ECO:0000256" key="10">
    <source>
        <dbReference type="ARBA" id="ARBA00022842"/>
    </source>
</evidence>
<evidence type="ECO:0000313" key="17">
    <source>
        <dbReference type="Proteomes" id="UP000299084"/>
    </source>
</evidence>
<keyword evidence="12" id="KW-0206">Cytoskeleton</keyword>
<dbReference type="Proteomes" id="UP000299084">
    <property type="component" value="Unassembled WGS sequence"/>
</dbReference>
<comment type="cofactor">
    <cofactor evidence="1">
        <name>Mg(2+)</name>
        <dbReference type="ChEBI" id="CHEBI:18420"/>
    </cofactor>
</comment>
<accession>A0A5N4C4U8</accession>
<proteinExistence type="inferred from homology"/>
<keyword evidence="17" id="KW-1185">Reference proteome</keyword>
<gene>
    <name evidence="16" type="ORF">Cadr_000026809</name>
</gene>
<evidence type="ECO:0000256" key="5">
    <source>
        <dbReference type="ARBA" id="ARBA00022490"/>
    </source>
</evidence>
<dbReference type="SUPFAM" id="SSF55307">
    <property type="entry name" value="Tubulin C-terminal domain-like"/>
    <property type="match status" value="1"/>
</dbReference>
<dbReference type="Gene3D" id="1.10.287.600">
    <property type="entry name" value="Helix hairpin bin"/>
    <property type="match status" value="1"/>
</dbReference>
<comment type="similarity">
    <text evidence="3">Belongs to the tubulin family.</text>
</comment>
<dbReference type="GO" id="GO:0007017">
    <property type="term" value="P:microtubule-based process"/>
    <property type="evidence" value="ECO:0007669"/>
    <property type="project" value="InterPro"/>
</dbReference>
<dbReference type="InterPro" id="IPR018316">
    <property type="entry name" value="Tubulin/FtsZ_2-layer-sand-dom"/>
</dbReference>
<dbReference type="Gene3D" id="3.30.1330.20">
    <property type="entry name" value="Tubulin/FtsZ, C-terminal domain"/>
    <property type="match status" value="1"/>
</dbReference>
<feature type="domain" description="Tubulin/FtsZ 2-layer sandwich" evidence="15">
    <location>
        <begin position="3"/>
        <end position="117"/>
    </location>
</feature>
<keyword evidence="7" id="KW-0493">Microtubule</keyword>
<keyword evidence="8" id="KW-0479">Metal-binding</keyword>
<dbReference type="Pfam" id="PF03953">
    <property type="entry name" value="Tubulin_C"/>
    <property type="match status" value="1"/>
</dbReference>
<comment type="subcellular location">
    <subcellularLocation>
        <location evidence="2">Cytoplasm</location>
        <location evidence="2">Cytoskeleton</location>
    </subcellularLocation>
</comment>
<dbReference type="PRINTS" id="PR01163">
    <property type="entry name" value="BETATUBULIN"/>
</dbReference>
<dbReference type="PANTHER" id="PTHR11588">
    <property type="entry name" value="TUBULIN"/>
    <property type="match status" value="1"/>
</dbReference>
<dbReference type="GO" id="GO:0005200">
    <property type="term" value="F:structural constituent of cytoskeleton"/>
    <property type="evidence" value="ECO:0007669"/>
    <property type="project" value="InterPro"/>
</dbReference>
<evidence type="ECO:0000256" key="14">
    <source>
        <dbReference type="SAM" id="MobiDB-lite"/>
    </source>
</evidence>
<evidence type="ECO:0000256" key="7">
    <source>
        <dbReference type="ARBA" id="ARBA00022701"/>
    </source>
</evidence>
<dbReference type="InterPro" id="IPR008280">
    <property type="entry name" value="Tub_FtsZ_C"/>
</dbReference>
<protein>
    <submittedName>
        <fullName evidence="16">Tubulin beta-3 chain</fullName>
    </submittedName>
</protein>
<dbReference type="InterPro" id="IPR002453">
    <property type="entry name" value="Beta_tubulin"/>
</dbReference>
<evidence type="ECO:0000256" key="8">
    <source>
        <dbReference type="ARBA" id="ARBA00022723"/>
    </source>
</evidence>
<keyword evidence="5" id="KW-0963">Cytoplasm</keyword>
<evidence type="ECO:0000256" key="4">
    <source>
        <dbReference type="ARBA" id="ARBA00011747"/>
    </source>
</evidence>
<comment type="subunit">
    <text evidence="4">Dimer of alpha and beta chains. A typical microtubule is a hollow water-filled tube with an outer diameter of 25 nm and an inner diameter of 15 nM. Alpha-beta heterodimers associate head-to-tail to form protofilaments running lengthwise along the microtubule wall with the beta-tubulin subunit facing the microtubule plus end conferring a structural polarity. Microtubules usually have 13 protofilaments but different protofilament numbers can be found in some organisms and specialized cells.</text>
</comment>
<evidence type="ECO:0000256" key="3">
    <source>
        <dbReference type="ARBA" id="ARBA00009636"/>
    </source>
</evidence>
<comment type="function">
    <text evidence="13">Tubulin is the major constituent of microtubules, a cylinder consisting of laterally associated linear protofilaments composed of alpha- and beta-tubulin heterodimers. Microtubules grow by the addition of GTP-tubulin dimers to the microtubule end, where a stabilizing cap forms. Below the cap, tubulin dimers are in GDP-bound state, owing to GTPase activity of alpha-tubulin.</text>
</comment>
<keyword evidence="11" id="KW-0342">GTP-binding</keyword>
<dbReference type="EMBL" id="JWIN03000035">
    <property type="protein sequence ID" value="KAB1253912.1"/>
    <property type="molecule type" value="Genomic_DNA"/>
</dbReference>
<dbReference type="GO" id="GO:0003924">
    <property type="term" value="F:GTPase activity"/>
    <property type="evidence" value="ECO:0007669"/>
    <property type="project" value="InterPro"/>
</dbReference>
<dbReference type="InterPro" id="IPR023123">
    <property type="entry name" value="Tubulin_C"/>
</dbReference>
<keyword evidence="6" id="KW-1017">Isopeptide bond</keyword>
<evidence type="ECO:0000259" key="15">
    <source>
        <dbReference type="SMART" id="SM00865"/>
    </source>
</evidence>
<dbReference type="GO" id="GO:0005525">
    <property type="term" value="F:GTP binding"/>
    <property type="evidence" value="ECO:0007669"/>
    <property type="project" value="UniProtKB-KW"/>
</dbReference>
<evidence type="ECO:0000256" key="2">
    <source>
        <dbReference type="ARBA" id="ARBA00004245"/>
    </source>
</evidence>
<feature type="region of interest" description="Disordered" evidence="14">
    <location>
        <begin position="143"/>
        <end position="171"/>
    </location>
</feature>
<evidence type="ECO:0000256" key="6">
    <source>
        <dbReference type="ARBA" id="ARBA00022499"/>
    </source>
</evidence>
<dbReference type="InterPro" id="IPR037103">
    <property type="entry name" value="Tubulin/FtsZ-like_C"/>
</dbReference>
<dbReference type="GO" id="GO:0046872">
    <property type="term" value="F:metal ion binding"/>
    <property type="evidence" value="ECO:0007669"/>
    <property type="project" value="UniProtKB-KW"/>
</dbReference>
<sequence length="171" mass="19333">MPGFALLTAWGSQQYRALMVPKLTQQMFDTKNTMATCDPCHGHYLTVATIFLGCMYMKEVDEQMLAIQSKNSSYFVEWIPNNEKVAVCDIPPRGLRMSSTFTGNSTAIQELFKCISEQFTAMFRHKAFLHWRGRAKAWMRWSSRGGEQHDRPGVQVPAVPGRHGRGGGQDV</sequence>
<keyword evidence="10" id="KW-0460">Magnesium</keyword>
<organism evidence="16 17">
    <name type="scientific">Camelus dromedarius</name>
    <name type="common">Dromedary</name>
    <name type="synonym">Arabian camel</name>
    <dbReference type="NCBI Taxonomy" id="9838"/>
    <lineage>
        <taxon>Eukaryota</taxon>
        <taxon>Metazoa</taxon>
        <taxon>Chordata</taxon>
        <taxon>Craniata</taxon>
        <taxon>Vertebrata</taxon>
        <taxon>Euteleostomi</taxon>
        <taxon>Mammalia</taxon>
        <taxon>Eutheria</taxon>
        <taxon>Laurasiatheria</taxon>
        <taxon>Artiodactyla</taxon>
        <taxon>Tylopoda</taxon>
        <taxon>Camelidae</taxon>
        <taxon>Camelus</taxon>
    </lineage>
</organism>
<dbReference type="SMART" id="SM00865">
    <property type="entry name" value="Tubulin_C"/>
    <property type="match status" value="1"/>
</dbReference>
<reference evidence="16 17" key="1">
    <citation type="journal article" date="2019" name="Mol. Ecol. Resour.">
        <title>Improving Illumina assemblies with Hi-C and long reads: an example with the North African dromedary.</title>
        <authorList>
            <person name="Elbers J.P."/>
            <person name="Rogers M.F."/>
            <person name="Perelman P.L."/>
            <person name="Proskuryakova A.A."/>
            <person name="Serdyukova N.A."/>
            <person name="Johnson W.E."/>
            <person name="Horin P."/>
            <person name="Corander J."/>
            <person name="Murphy D."/>
            <person name="Burger P.A."/>
        </authorList>
    </citation>
    <scope>NUCLEOTIDE SEQUENCE [LARGE SCALE GENOMIC DNA]</scope>
    <source>
        <strain evidence="16">Drom800</strain>
        <tissue evidence="16">Blood</tissue>
    </source>
</reference>
<dbReference type="GO" id="GO:0005874">
    <property type="term" value="C:microtubule"/>
    <property type="evidence" value="ECO:0007669"/>
    <property type="project" value="UniProtKB-KW"/>
</dbReference>
<dbReference type="InterPro" id="IPR000217">
    <property type="entry name" value="Tubulin"/>
</dbReference>
<keyword evidence="9" id="KW-0547">Nucleotide-binding</keyword>
<evidence type="ECO:0000256" key="1">
    <source>
        <dbReference type="ARBA" id="ARBA00001946"/>
    </source>
</evidence>
<evidence type="ECO:0000256" key="13">
    <source>
        <dbReference type="ARBA" id="ARBA00034296"/>
    </source>
</evidence>
<dbReference type="AlphaFoldDB" id="A0A5N4C4U8"/>
<evidence type="ECO:0000256" key="11">
    <source>
        <dbReference type="ARBA" id="ARBA00023134"/>
    </source>
</evidence>
<evidence type="ECO:0000313" key="16">
    <source>
        <dbReference type="EMBL" id="KAB1253912.1"/>
    </source>
</evidence>
<evidence type="ECO:0000256" key="12">
    <source>
        <dbReference type="ARBA" id="ARBA00023212"/>
    </source>
</evidence>
<evidence type="ECO:0000256" key="9">
    <source>
        <dbReference type="ARBA" id="ARBA00022741"/>
    </source>
</evidence>
<comment type="caution">
    <text evidence="16">The sequence shown here is derived from an EMBL/GenBank/DDBJ whole genome shotgun (WGS) entry which is preliminary data.</text>
</comment>